<dbReference type="SUPFAM" id="SSF56176">
    <property type="entry name" value="FAD-binding/transporter-associated domain-like"/>
    <property type="match status" value="1"/>
</dbReference>
<accession>A0ABQ3FST1</accession>
<dbReference type="SUPFAM" id="SSF55447">
    <property type="entry name" value="CO dehydrogenase flavoprotein C-terminal domain-like"/>
    <property type="match status" value="1"/>
</dbReference>
<dbReference type="InterPro" id="IPR005107">
    <property type="entry name" value="CO_DH_flav_C"/>
</dbReference>
<evidence type="ECO:0000259" key="4">
    <source>
        <dbReference type="PROSITE" id="PS51387"/>
    </source>
</evidence>
<dbReference type="Pfam" id="PF03450">
    <property type="entry name" value="CO_deh_flav_C"/>
    <property type="match status" value="1"/>
</dbReference>
<keyword evidence="6" id="KW-1185">Reference proteome</keyword>
<dbReference type="InterPro" id="IPR016169">
    <property type="entry name" value="FAD-bd_PCMH_sub2"/>
</dbReference>
<dbReference type="EMBL" id="BMYI01000029">
    <property type="protein sequence ID" value="GHC39617.1"/>
    <property type="molecule type" value="Genomic_DNA"/>
</dbReference>
<evidence type="ECO:0000313" key="5">
    <source>
        <dbReference type="EMBL" id="GHC39617.1"/>
    </source>
</evidence>
<dbReference type="PANTHER" id="PTHR42659">
    <property type="entry name" value="XANTHINE DEHYDROGENASE SUBUNIT C-RELATED"/>
    <property type="match status" value="1"/>
</dbReference>
<keyword evidence="1" id="KW-0285">Flavoprotein</keyword>
<dbReference type="SMART" id="SM01092">
    <property type="entry name" value="CO_deh_flav_C"/>
    <property type="match status" value="1"/>
</dbReference>
<feature type="domain" description="FAD-binding PCMH-type" evidence="4">
    <location>
        <begin position="12"/>
        <end position="188"/>
    </location>
</feature>
<dbReference type="Gene3D" id="3.30.43.10">
    <property type="entry name" value="Uridine Diphospho-n-acetylenolpyruvylglucosamine Reductase, domain 2"/>
    <property type="match status" value="1"/>
</dbReference>
<reference evidence="6" key="1">
    <citation type="journal article" date="2019" name="Int. J. Syst. Evol. Microbiol.">
        <title>The Global Catalogue of Microorganisms (GCM) 10K type strain sequencing project: providing services to taxonomists for standard genome sequencing and annotation.</title>
        <authorList>
            <consortium name="The Broad Institute Genomics Platform"/>
            <consortium name="The Broad Institute Genome Sequencing Center for Infectious Disease"/>
            <person name="Wu L."/>
            <person name="Ma J."/>
        </authorList>
    </citation>
    <scope>NUCLEOTIDE SEQUENCE [LARGE SCALE GENOMIC DNA]</scope>
    <source>
        <strain evidence="6">KCTC 23298</strain>
    </source>
</reference>
<keyword evidence="3" id="KW-0560">Oxidoreductase</keyword>
<dbReference type="Pfam" id="PF00941">
    <property type="entry name" value="FAD_binding_5"/>
    <property type="match status" value="1"/>
</dbReference>
<evidence type="ECO:0000256" key="2">
    <source>
        <dbReference type="ARBA" id="ARBA00022827"/>
    </source>
</evidence>
<dbReference type="PANTHER" id="PTHR42659:SF2">
    <property type="entry name" value="XANTHINE DEHYDROGENASE SUBUNIT C-RELATED"/>
    <property type="match status" value="1"/>
</dbReference>
<name>A0ABQ3FST1_9RHOB</name>
<dbReference type="Proteomes" id="UP000658305">
    <property type="component" value="Unassembled WGS sequence"/>
</dbReference>
<organism evidence="5 6">
    <name type="scientific">Gemmobacter nanjingensis</name>
    <dbReference type="NCBI Taxonomy" id="488454"/>
    <lineage>
        <taxon>Bacteria</taxon>
        <taxon>Pseudomonadati</taxon>
        <taxon>Pseudomonadota</taxon>
        <taxon>Alphaproteobacteria</taxon>
        <taxon>Rhodobacterales</taxon>
        <taxon>Paracoccaceae</taxon>
        <taxon>Gemmobacter</taxon>
    </lineage>
</organism>
<dbReference type="InterPro" id="IPR016167">
    <property type="entry name" value="FAD-bd_PCMH_sub1"/>
</dbReference>
<evidence type="ECO:0000256" key="3">
    <source>
        <dbReference type="ARBA" id="ARBA00023002"/>
    </source>
</evidence>
<evidence type="ECO:0000313" key="6">
    <source>
        <dbReference type="Proteomes" id="UP000658305"/>
    </source>
</evidence>
<dbReference type="Gene3D" id="3.30.465.10">
    <property type="match status" value="1"/>
</dbReference>
<gene>
    <name evidence="5" type="primary">cutM</name>
    <name evidence="5" type="ORF">GCM10007291_46680</name>
</gene>
<dbReference type="Gene3D" id="3.30.390.50">
    <property type="entry name" value="CO dehydrogenase flavoprotein, C-terminal domain"/>
    <property type="match status" value="1"/>
</dbReference>
<dbReference type="InterPro" id="IPR051312">
    <property type="entry name" value="Diverse_Substr_Oxidored"/>
</dbReference>
<keyword evidence="2" id="KW-0274">FAD</keyword>
<dbReference type="InterPro" id="IPR036683">
    <property type="entry name" value="CO_DH_flav_C_dom_sf"/>
</dbReference>
<dbReference type="PROSITE" id="PS51387">
    <property type="entry name" value="FAD_PCMH"/>
    <property type="match status" value="1"/>
</dbReference>
<dbReference type="InterPro" id="IPR002346">
    <property type="entry name" value="Mopterin_DH_FAD-bd"/>
</dbReference>
<sequence length="298" mass="31043">MEPGLTGCEGAMKAPPFAYRLAEDLPQALDLYARSEGEAVYLAGGHSIVPSLSLRLQAPALLIDISRISALAGLSVGPEGLRIGAITPHAVLLEDPLVADHAPLLVEAARHVAHPAIRNRATFGGNLVLADPASEFPAVVRALRAVLEVEGPDGARQIAADEFFLDLYTTALEPGEILRSVLIPPPAPGQRVAFAELARRRGDFAMVGAALRLVPEAGLIGSADIVFHSVGLTPMRAVAAEAALVGRALDEAAIAAACAAVAQDIEPSEDPVLPAATRLHLAGVLLGRLLRRVQGEWA</sequence>
<evidence type="ECO:0000256" key="1">
    <source>
        <dbReference type="ARBA" id="ARBA00022630"/>
    </source>
</evidence>
<proteinExistence type="predicted"/>
<protein>
    <submittedName>
        <fullName evidence="5">Molybdopterin dehydrogenase</fullName>
    </submittedName>
</protein>
<dbReference type="InterPro" id="IPR036318">
    <property type="entry name" value="FAD-bd_PCMH-like_sf"/>
</dbReference>
<dbReference type="InterPro" id="IPR016166">
    <property type="entry name" value="FAD-bd_PCMH"/>
</dbReference>
<comment type="caution">
    <text evidence="5">The sequence shown here is derived from an EMBL/GenBank/DDBJ whole genome shotgun (WGS) entry which is preliminary data.</text>
</comment>